<dbReference type="NCBIfam" id="TIGR01733">
    <property type="entry name" value="AA-adenyl-dom"/>
    <property type="match status" value="1"/>
</dbReference>
<dbReference type="InterPro" id="IPR045851">
    <property type="entry name" value="AMP-bd_C_sf"/>
</dbReference>
<dbReference type="InterPro" id="IPR042099">
    <property type="entry name" value="ANL_N_sf"/>
</dbReference>
<dbReference type="EMBL" id="JACHIW010000003">
    <property type="protein sequence ID" value="MBB5159928.1"/>
    <property type="molecule type" value="Genomic_DNA"/>
</dbReference>
<feature type="domain" description="Carrier" evidence="4">
    <location>
        <begin position="506"/>
        <end position="581"/>
    </location>
</feature>
<dbReference type="Gene3D" id="3.30.300.30">
    <property type="match status" value="1"/>
</dbReference>
<dbReference type="InterPro" id="IPR020806">
    <property type="entry name" value="PKS_PP-bd"/>
</dbReference>
<evidence type="ECO:0000256" key="3">
    <source>
        <dbReference type="ARBA" id="ARBA00022553"/>
    </source>
</evidence>
<dbReference type="InterPro" id="IPR036736">
    <property type="entry name" value="ACP-like_sf"/>
</dbReference>
<dbReference type="InterPro" id="IPR023213">
    <property type="entry name" value="CAT-like_dom_sf"/>
</dbReference>
<dbReference type="SMART" id="SM00823">
    <property type="entry name" value="PKS_PP"/>
    <property type="match status" value="1"/>
</dbReference>
<dbReference type="SUPFAM" id="SSF47336">
    <property type="entry name" value="ACP-like"/>
    <property type="match status" value="1"/>
</dbReference>
<proteinExistence type="predicted"/>
<evidence type="ECO:0000256" key="1">
    <source>
        <dbReference type="ARBA" id="ARBA00001957"/>
    </source>
</evidence>
<keyword evidence="3" id="KW-0597">Phosphoprotein</keyword>
<comment type="caution">
    <text evidence="5">The sequence shown here is derived from an EMBL/GenBank/DDBJ whole genome shotgun (WGS) entry which is preliminary data.</text>
</comment>
<dbReference type="Proteomes" id="UP000584374">
    <property type="component" value="Unassembled WGS sequence"/>
</dbReference>
<name>A0A840QK50_9PSEU</name>
<dbReference type="InterPro" id="IPR025110">
    <property type="entry name" value="AMP-bd_C"/>
</dbReference>
<dbReference type="GO" id="GO:0031177">
    <property type="term" value="F:phosphopantetheine binding"/>
    <property type="evidence" value="ECO:0007669"/>
    <property type="project" value="InterPro"/>
</dbReference>
<dbReference type="PANTHER" id="PTHR45527">
    <property type="entry name" value="NONRIBOSOMAL PEPTIDE SYNTHETASE"/>
    <property type="match status" value="1"/>
</dbReference>
<dbReference type="SUPFAM" id="SSF56801">
    <property type="entry name" value="Acetyl-CoA synthetase-like"/>
    <property type="match status" value="1"/>
</dbReference>
<evidence type="ECO:0000313" key="6">
    <source>
        <dbReference type="Proteomes" id="UP000584374"/>
    </source>
</evidence>
<reference evidence="5 6" key="1">
    <citation type="submission" date="2020-08" db="EMBL/GenBank/DDBJ databases">
        <title>Sequencing the genomes of 1000 actinobacteria strains.</title>
        <authorList>
            <person name="Klenk H.-P."/>
        </authorList>
    </citation>
    <scope>NUCLEOTIDE SEQUENCE [LARGE SCALE GENOMIC DNA]</scope>
    <source>
        <strain evidence="5 6">DSM 45584</strain>
    </source>
</reference>
<dbReference type="Gene3D" id="3.40.50.12780">
    <property type="entry name" value="N-terminal domain of ligase-like"/>
    <property type="match status" value="1"/>
</dbReference>
<dbReference type="Gene3D" id="3.30.559.10">
    <property type="entry name" value="Chloramphenicol acetyltransferase-like domain"/>
    <property type="match status" value="1"/>
</dbReference>
<dbReference type="InterPro" id="IPR010071">
    <property type="entry name" value="AA_adenyl_dom"/>
</dbReference>
<evidence type="ECO:0000256" key="2">
    <source>
        <dbReference type="ARBA" id="ARBA00022450"/>
    </source>
</evidence>
<dbReference type="Pfam" id="PF00550">
    <property type="entry name" value="PP-binding"/>
    <property type="match status" value="1"/>
</dbReference>
<sequence>MSAALRAPSLLAMLRGSAELHPATVAVKDANRQLTYAELLDEAHRLAAYLVELGVRPGTPVASCLPRGVAAVVTHVAVLTAGAVHVPVAPTHPDALLRQLLNGVKARYLVVERERDAVGDARQVILDDPAIRRSSPDEAWSEPPMDALACVIHTSGSTGRPKPVALSHGAVANSTYARLHRYGEGIGEFAFVSPMTFDISLAGIWWTFATGGTLRMLAPDTAGLLGEFADALSAGATTHTLLTASLYRAVLSSVDKPAPGLRQVVVCGEPCPAELVDEHYRRMPNVELTNEYGPTEAAVWCAGATLHPGEDVVIGTPVLNTDVLVLDGDLRVLPPGEFGELCIGGANLAEGYVGLPELTRTVFVPHPADPSRRIYRTGDVGRWRPDGQLEIRGRLDEQVKVNGHRVEPGGVAAVLRGASDIRDAAVVKRSDRLVAYITAESGDMSQTEALYAALRQHANQLLPEYERPATYVLVPSLPLTANGKVDHAALPEPPVTRPELSTAYAAPALSDEHRVAAIFAELLGVQPIGLHDDFVELGGDSLLAARAAHRIGDEFGVHAPIRIVFEQPTVAHLAAWLATAPARSRPATASSPQEAPAGRLPLTEMQSAVWAHDQASGWNVVAGPDFTLSATYRINGTLDVTALGDAVDELVSRHEALRTSLQLRPGEQCQLIGQPSTGLLRTAGPRTRLADLFRAEPLELASGRVFAADLISFSDVEHQLSLRVQHMIADDWSLHLIERELSQLYAGMLAGRAPGLDAAPSYRAAISQAAPAPSAADLTYWAEKCRGARPVELVPNERLRRSKEPHRVRVNSVVVPATGFLRLVQANRVTLHTGLYAMIHALVAADTGAQEVLLNTVNAARRSAELERTVGVFVDTVLVRQRVLPNLSFIDSLRLAADELNTTYWHADATMPALCAELPDLLAVAAKSQPVVFETLAPVAGLQLKGCSIQRSDPYHVDYDGLPYRLPVGLNMIARQEGTMLRLAAFHDTAFLPAKYVDGMLHRMREIVLAYDQHGDHPMDRLVPADTWVREL</sequence>
<accession>A0A840QK50</accession>
<dbReference type="GO" id="GO:0003824">
    <property type="term" value="F:catalytic activity"/>
    <property type="evidence" value="ECO:0007669"/>
    <property type="project" value="InterPro"/>
</dbReference>
<protein>
    <submittedName>
        <fullName evidence="5">Amino acid adenylation domain-containing protein</fullName>
    </submittedName>
</protein>
<organism evidence="5 6">
    <name type="scientific">Saccharopolyspora phatthalungensis</name>
    <dbReference type="NCBI Taxonomy" id="664693"/>
    <lineage>
        <taxon>Bacteria</taxon>
        <taxon>Bacillati</taxon>
        <taxon>Actinomycetota</taxon>
        <taxon>Actinomycetes</taxon>
        <taxon>Pseudonocardiales</taxon>
        <taxon>Pseudonocardiaceae</taxon>
        <taxon>Saccharopolyspora</taxon>
    </lineage>
</organism>
<dbReference type="GO" id="GO:0043041">
    <property type="term" value="P:amino acid activation for nonribosomal peptide biosynthetic process"/>
    <property type="evidence" value="ECO:0007669"/>
    <property type="project" value="TreeGrafter"/>
</dbReference>
<dbReference type="InterPro" id="IPR020845">
    <property type="entry name" value="AMP-binding_CS"/>
</dbReference>
<dbReference type="RefSeq" id="WP_184732982.1">
    <property type="nucleotide sequence ID" value="NZ_JACHIW010000003.1"/>
</dbReference>
<gene>
    <name evidence="5" type="ORF">BJ970_007528</name>
</gene>
<dbReference type="Gene3D" id="3.30.559.30">
    <property type="entry name" value="Nonribosomal peptide synthetase, condensation domain"/>
    <property type="match status" value="1"/>
</dbReference>
<dbReference type="PROSITE" id="PS00012">
    <property type="entry name" value="PHOSPHOPANTETHEINE"/>
    <property type="match status" value="1"/>
</dbReference>
<evidence type="ECO:0000259" key="4">
    <source>
        <dbReference type="PROSITE" id="PS50075"/>
    </source>
</evidence>
<dbReference type="InterPro" id="IPR000873">
    <property type="entry name" value="AMP-dep_synth/lig_dom"/>
</dbReference>
<comment type="cofactor">
    <cofactor evidence="1">
        <name>pantetheine 4'-phosphate</name>
        <dbReference type="ChEBI" id="CHEBI:47942"/>
    </cofactor>
</comment>
<dbReference type="Pfam" id="PF00501">
    <property type="entry name" value="AMP-binding"/>
    <property type="match status" value="1"/>
</dbReference>
<dbReference type="PROSITE" id="PS50075">
    <property type="entry name" value="CARRIER"/>
    <property type="match status" value="1"/>
</dbReference>
<dbReference type="PROSITE" id="PS00455">
    <property type="entry name" value="AMP_BINDING"/>
    <property type="match status" value="1"/>
</dbReference>
<dbReference type="Pfam" id="PF13193">
    <property type="entry name" value="AMP-binding_C"/>
    <property type="match status" value="1"/>
</dbReference>
<dbReference type="InterPro" id="IPR006162">
    <property type="entry name" value="Ppantetheine_attach_site"/>
</dbReference>
<dbReference type="AlphaFoldDB" id="A0A840QK50"/>
<dbReference type="CDD" id="cd05930">
    <property type="entry name" value="A_NRPS"/>
    <property type="match status" value="1"/>
</dbReference>
<dbReference type="PANTHER" id="PTHR45527:SF1">
    <property type="entry name" value="FATTY ACID SYNTHASE"/>
    <property type="match status" value="1"/>
</dbReference>
<evidence type="ECO:0000313" key="5">
    <source>
        <dbReference type="EMBL" id="MBB5159928.1"/>
    </source>
</evidence>
<dbReference type="GO" id="GO:0044550">
    <property type="term" value="P:secondary metabolite biosynthetic process"/>
    <property type="evidence" value="ECO:0007669"/>
    <property type="project" value="TreeGrafter"/>
</dbReference>
<dbReference type="InterPro" id="IPR009081">
    <property type="entry name" value="PP-bd_ACP"/>
</dbReference>
<dbReference type="Gene3D" id="1.10.1200.10">
    <property type="entry name" value="ACP-like"/>
    <property type="match status" value="1"/>
</dbReference>
<dbReference type="GO" id="GO:0008610">
    <property type="term" value="P:lipid biosynthetic process"/>
    <property type="evidence" value="ECO:0007669"/>
    <property type="project" value="UniProtKB-ARBA"/>
</dbReference>
<dbReference type="InterPro" id="IPR001242">
    <property type="entry name" value="Condensation_dom"/>
</dbReference>
<dbReference type="Pfam" id="PF00668">
    <property type="entry name" value="Condensation"/>
    <property type="match status" value="1"/>
</dbReference>
<dbReference type="GO" id="GO:0005737">
    <property type="term" value="C:cytoplasm"/>
    <property type="evidence" value="ECO:0007669"/>
    <property type="project" value="TreeGrafter"/>
</dbReference>
<keyword evidence="2" id="KW-0596">Phosphopantetheine</keyword>
<keyword evidence="6" id="KW-1185">Reference proteome</keyword>
<dbReference type="SUPFAM" id="SSF52777">
    <property type="entry name" value="CoA-dependent acyltransferases"/>
    <property type="match status" value="2"/>
</dbReference>